<proteinExistence type="predicted"/>
<accession>A0A1Y1V4H0</accession>
<organism evidence="1 2">
    <name type="scientific">Piromyces finnis</name>
    <dbReference type="NCBI Taxonomy" id="1754191"/>
    <lineage>
        <taxon>Eukaryota</taxon>
        <taxon>Fungi</taxon>
        <taxon>Fungi incertae sedis</taxon>
        <taxon>Chytridiomycota</taxon>
        <taxon>Chytridiomycota incertae sedis</taxon>
        <taxon>Neocallimastigomycetes</taxon>
        <taxon>Neocallimastigales</taxon>
        <taxon>Neocallimastigaceae</taxon>
        <taxon>Piromyces</taxon>
    </lineage>
</organism>
<evidence type="ECO:0000313" key="2">
    <source>
        <dbReference type="Proteomes" id="UP000193719"/>
    </source>
</evidence>
<feature type="non-terminal residue" evidence="1">
    <location>
        <position position="1"/>
    </location>
</feature>
<reference evidence="1 2" key="1">
    <citation type="submission" date="2016-08" db="EMBL/GenBank/DDBJ databases">
        <title>Genomes of anaerobic fungi encode conserved fungal cellulosomes for biomass hydrolysis.</title>
        <authorList>
            <consortium name="DOE Joint Genome Institute"/>
            <person name="Haitjema C.H."/>
            <person name="Gilmore S.P."/>
            <person name="Henske J.K."/>
            <person name="Solomon K.V."/>
            <person name="De Groot R."/>
            <person name="Kuo A."/>
            <person name="Mondo S.J."/>
            <person name="Salamov A.A."/>
            <person name="Labutti K."/>
            <person name="Zhao Z."/>
            <person name="Chiniquy J."/>
            <person name="Barry K."/>
            <person name="Brewer H.M."/>
            <person name="Purvine S.O."/>
            <person name="Wright A.T."/>
            <person name="Boxma B."/>
            <person name="Van Alen T."/>
            <person name="Hackstein J.H."/>
            <person name="Baker S.E."/>
            <person name="Grigoriev I.V."/>
            <person name="O'Malley M.A."/>
        </authorList>
    </citation>
    <scope>NUCLEOTIDE SEQUENCE [LARGE SCALE GENOMIC DNA]</scope>
    <source>
        <strain evidence="2">finn</strain>
    </source>
</reference>
<keyword evidence="2" id="KW-1185">Reference proteome</keyword>
<reference evidence="1 2" key="2">
    <citation type="submission" date="2016-08" db="EMBL/GenBank/DDBJ databases">
        <title>Pervasive Adenine N6-methylation of Active Genes in Fungi.</title>
        <authorList>
            <consortium name="DOE Joint Genome Institute"/>
            <person name="Mondo S.J."/>
            <person name="Dannebaum R.O."/>
            <person name="Kuo R.C."/>
            <person name="Labutti K."/>
            <person name="Haridas S."/>
            <person name="Kuo A."/>
            <person name="Salamov A."/>
            <person name="Ahrendt S.R."/>
            <person name="Lipzen A."/>
            <person name="Sullivan W."/>
            <person name="Andreopoulos W.B."/>
            <person name="Clum A."/>
            <person name="Lindquist E."/>
            <person name="Daum C."/>
            <person name="Ramamoorthy G.K."/>
            <person name="Gryganskyi A."/>
            <person name="Culley D."/>
            <person name="Magnuson J.K."/>
            <person name="James T.Y."/>
            <person name="O'Malley M.A."/>
            <person name="Stajich J.E."/>
            <person name="Spatafora J.W."/>
            <person name="Visel A."/>
            <person name="Grigoriev I.V."/>
        </authorList>
    </citation>
    <scope>NUCLEOTIDE SEQUENCE [LARGE SCALE GENOMIC DNA]</scope>
    <source>
        <strain evidence="2">finn</strain>
    </source>
</reference>
<protein>
    <submittedName>
        <fullName evidence="1">Uncharacterized protein</fullName>
    </submittedName>
</protein>
<sequence>REYLFNVKSFINSIEDNKYVNATFSNKEKFAIIYMKKLSFDITSRWDLQCINQNIINNTEEFLKEK</sequence>
<dbReference type="Proteomes" id="UP000193719">
    <property type="component" value="Unassembled WGS sequence"/>
</dbReference>
<dbReference type="EMBL" id="MCFH01000032">
    <property type="protein sequence ID" value="ORX47109.1"/>
    <property type="molecule type" value="Genomic_DNA"/>
</dbReference>
<gene>
    <name evidence="1" type="ORF">BCR36DRAFT_454901</name>
</gene>
<comment type="caution">
    <text evidence="1">The sequence shown here is derived from an EMBL/GenBank/DDBJ whole genome shotgun (WGS) entry which is preliminary data.</text>
</comment>
<dbReference type="AlphaFoldDB" id="A0A1Y1V4H0"/>
<name>A0A1Y1V4H0_9FUNG</name>
<evidence type="ECO:0000313" key="1">
    <source>
        <dbReference type="EMBL" id="ORX47109.1"/>
    </source>
</evidence>